<reference evidence="5 6" key="1">
    <citation type="journal article" date="2018" name="J. Microbiol.">
        <title>Leifsonia flava sp. nov., a novel actinobacterium isolated from the rhizosphere of Aquilegia viridiflora.</title>
        <authorList>
            <person name="Cai Y."/>
            <person name="Tao W.Z."/>
            <person name="Ma Y.J."/>
            <person name="Cheng J."/>
            <person name="Zhang M.Y."/>
            <person name="Zhang Y.X."/>
        </authorList>
    </citation>
    <scope>NUCLEOTIDE SEQUENCE [LARGE SCALE GENOMIC DNA]</scope>
    <source>
        <strain evidence="5 6">SYP-B2174</strain>
    </source>
</reference>
<proteinExistence type="predicted"/>
<dbReference type="CDD" id="cd07989">
    <property type="entry name" value="LPLAT_AGPAT-like"/>
    <property type="match status" value="1"/>
</dbReference>
<name>A0A4Y9R8F8_9MICO</name>
<gene>
    <name evidence="5" type="ORF">E4M00_03690</name>
</gene>
<evidence type="ECO:0000256" key="1">
    <source>
        <dbReference type="ARBA" id="ARBA00022679"/>
    </source>
</evidence>
<feature type="compositionally biased region" description="Polar residues" evidence="3">
    <location>
        <begin position="257"/>
        <end position="267"/>
    </location>
</feature>
<dbReference type="GO" id="GO:0003841">
    <property type="term" value="F:1-acylglycerol-3-phosphate O-acyltransferase activity"/>
    <property type="evidence" value="ECO:0007669"/>
    <property type="project" value="TreeGrafter"/>
</dbReference>
<evidence type="ECO:0000313" key="5">
    <source>
        <dbReference type="EMBL" id="TFW00289.1"/>
    </source>
</evidence>
<comment type="caution">
    <text evidence="5">The sequence shown here is derived from an EMBL/GenBank/DDBJ whole genome shotgun (WGS) entry which is preliminary data.</text>
</comment>
<evidence type="ECO:0000256" key="2">
    <source>
        <dbReference type="ARBA" id="ARBA00023315"/>
    </source>
</evidence>
<keyword evidence="6" id="KW-1185">Reference proteome</keyword>
<dbReference type="PANTHER" id="PTHR10434">
    <property type="entry name" value="1-ACYL-SN-GLYCEROL-3-PHOSPHATE ACYLTRANSFERASE"/>
    <property type="match status" value="1"/>
</dbReference>
<dbReference type="RefSeq" id="WP_135119114.1">
    <property type="nucleotide sequence ID" value="NZ_SPQZ01000001.1"/>
</dbReference>
<dbReference type="Pfam" id="PF01553">
    <property type="entry name" value="Acyltransferase"/>
    <property type="match status" value="1"/>
</dbReference>
<evidence type="ECO:0000256" key="3">
    <source>
        <dbReference type="SAM" id="MobiDB-lite"/>
    </source>
</evidence>
<dbReference type="GO" id="GO:0006654">
    <property type="term" value="P:phosphatidic acid biosynthetic process"/>
    <property type="evidence" value="ECO:0007669"/>
    <property type="project" value="TreeGrafter"/>
</dbReference>
<evidence type="ECO:0000259" key="4">
    <source>
        <dbReference type="SMART" id="SM00563"/>
    </source>
</evidence>
<dbReference type="SMART" id="SM00563">
    <property type="entry name" value="PlsC"/>
    <property type="match status" value="1"/>
</dbReference>
<dbReference type="PANTHER" id="PTHR10434:SF55">
    <property type="entry name" value="POSSIBLE ACYLTRANSFERASE"/>
    <property type="match status" value="1"/>
</dbReference>
<dbReference type="EMBL" id="SPQZ01000001">
    <property type="protein sequence ID" value="TFW00289.1"/>
    <property type="molecule type" value="Genomic_DNA"/>
</dbReference>
<keyword evidence="1 5" id="KW-0808">Transferase</keyword>
<evidence type="ECO:0000313" key="6">
    <source>
        <dbReference type="Proteomes" id="UP000298127"/>
    </source>
</evidence>
<dbReference type="InterPro" id="IPR002123">
    <property type="entry name" value="Plipid/glycerol_acylTrfase"/>
</dbReference>
<keyword evidence="2 5" id="KW-0012">Acyltransferase</keyword>
<dbReference type="SUPFAM" id="SSF69593">
    <property type="entry name" value="Glycerol-3-phosphate (1)-acyltransferase"/>
    <property type="match status" value="1"/>
</dbReference>
<dbReference type="Proteomes" id="UP000298127">
    <property type="component" value="Unassembled WGS sequence"/>
</dbReference>
<feature type="region of interest" description="Disordered" evidence="3">
    <location>
        <begin position="242"/>
        <end position="267"/>
    </location>
</feature>
<dbReference type="AlphaFoldDB" id="A0A4Y9R8F8"/>
<sequence>MTKRPSEPIYNAAIAAGRGLFGFWGLKRHVTGIENLPRDGGAVIAITHFGYLDFALTEWVAWLSTHRRVRFMAKKSVFQKPVVGWLMRGMRHISVDMQAGAAAYANAVSALRNGELIGVFPEAGVSASFLVREFKTGAVRLAAEAGVPIIPVAVWGGHRLMTKRRKVKFFERFGVPVSFSFGAPITAHADDDPRVATEQLRTVMQRMVDELQTSYPVSGAGQWWQPQHLGGTAPTVAEAQAADEARDAARAARAAASTTTPGSGAER</sequence>
<accession>A0A4Y9R8F8</accession>
<dbReference type="GO" id="GO:0005886">
    <property type="term" value="C:plasma membrane"/>
    <property type="evidence" value="ECO:0007669"/>
    <property type="project" value="TreeGrafter"/>
</dbReference>
<feature type="domain" description="Phospholipid/glycerol acyltransferase" evidence="4">
    <location>
        <begin position="42"/>
        <end position="157"/>
    </location>
</feature>
<protein>
    <submittedName>
        <fullName evidence="5">1-acyl-sn-glycerol-3-phosphate acyltransferase</fullName>
    </submittedName>
</protein>
<organism evidence="5 6">
    <name type="scientific">Orlajensenia leifsoniae</name>
    <dbReference type="NCBI Taxonomy" id="2561933"/>
    <lineage>
        <taxon>Bacteria</taxon>
        <taxon>Bacillati</taxon>
        <taxon>Actinomycetota</taxon>
        <taxon>Actinomycetes</taxon>
        <taxon>Micrococcales</taxon>
        <taxon>Microbacteriaceae</taxon>
        <taxon>Orlajensenia</taxon>
    </lineage>
</organism>